<keyword evidence="3" id="KW-0804">Transcription</keyword>
<accession>A0A7W9YJK4</accession>
<dbReference type="SMART" id="SM00866">
    <property type="entry name" value="UTRA"/>
    <property type="match status" value="1"/>
</dbReference>
<dbReference type="InterPro" id="IPR011663">
    <property type="entry name" value="UTRA"/>
</dbReference>
<dbReference type="SUPFAM" id="SSF46785">
    <property type="entry name" value="Winged helix' DNA-binding domain"/>
    <property type="match status" value="1"/>
</dbReference>
<dbReference type="InterPro" id="IPR036388">
    <property type="entry name" value="WH-like_DNA-bd_sf"/>
</dbReference>
<keyword evidence="6" id="KW-1185">Reference proteome</keyword>
<proteinExistence type="predicted"/>
<evidence type="ECO:0000256" key="2">
    <source>
        <dbReference type="ARBA" id="ARBA00023125"/>
    </source>
</evidence>
<dbReference type="EMBL" id="JACHDS010000001">
    <property type="protein sequence ID" value="MBB6173323.1"/>
    <property type="molecule type" value="Genomic_DNA"/>
</dbReference>
<dbReference type="PROSITE" id="PS50949">
    <property type="entry name" value="HTH_GNTR"/>
    <property type="match status" value="1"/>
</dbReference>
<name>A0A7W9YJK4_9ACTN</name>
<dbReference type="Gene3D" id="1.10.10.10">
    <property type="entry name" value="Winged helix-like DNA-binding domain superfamily/Winged helix DNA-binding domain"/>
    <property type="match status" value="1"/>
</dbReference>
<keyword evidence="1" id="KW-0805">Transcription regulation</keyword>
<dbReference type="PANTHER" id="PTHR44846">
    <property type="entry name" value="MANNOSYL-D-GLYCERATE TRANSPORT/METABOLISM SYSTEM REPRESSOR MNGR-RELATED"/>
    <property type="match status" value="1"/>
</dbReference>
<evidence type="ECO:0000256" key="3">
    <source>
        <dbReference type="ARBA" id="ARBA00023163"/>
    </source>
</evidence>
<reference evidence="5 6" key="1">
    <citation type="submission" date="2020-08" db="EMBL/GenBank/DDBJ databases">
        <title>Sequencing the genomes of 1000 actinobacteria strains.</title>
        <authorList>
            <person name="Klenk H.-P."/>
        </authorList>
    </citation>
    <scope>NUCLEOTIDE SEQUENCE [LARGE SCALE GENOMIC DNA]</scope>
    <source>
        <strain evidence="5 6">DSM 46659</strain>
    </source>
</reference>
<keyword evidence="2" id="KW-0238">DNA-binding</keyword>
<evidence type="ECO:0000256" key="1">
    <source>
        <dbReference type="ARBA" id="ARBA00023015"/>
    </source>
</evidence>
<evidence type="ECO:0000313" key="5">
    <source>
        <dbReference type="EMBL" id="MBB6173323.1"/>
    </source>
</evidence>
<dbReference type="GO" id="GO:0003677">
    <property type="term" value="F:DNA binding"/>
    <property type="evidence" value="ECO:0007669"/>
    <property type="project" value="UniProtKB-KW"/>
</dbReference>
<organism evidence="5 6">
    <name type="scientific">Nocardiopsis mwathae</name>
    <dbReference type="NCBI Taxonomy" id="1472723"/>
    <lineage>
        <taxon>Bacteria</taxon>
        <taxon>Bacillati</taxon>
        <taxon>Actinomycetota</taxon>
        <taxon>Actinomycetes</taxon>
        <taxon>Streptosporangiales</taxon>
        <taxon>Nocardiopsidaceae</taxon>
        <taxon>Nocardiopsis</taxon>
    </lineage>
</organism>
<dbReference type="Pfam" id="PF00392">
    <property type="entry name" value="GntR"/>
    <property type="match status" value="1"/>
</dbReference>
<evidence type="ECO:0000259" key="4">
    <source>
        <dbReference type="PROSITE" id="PS50949"/>
    </source>
</evidence>
<dbReference type="AlphaFoldDB" id="A0A7W9YJK4"/>
<comment type="caution">
    <text evidence="5">The sequence shown here is derived from an EMBL/GenBank/DDBJ whole genome shotgun (WGS) entry which is preliminary data.</text>
</comment>
<dbReference type="InterPro" id="IPR028978">
    <property type="entry name" value="Chorismate_lyase_/UTRA_dom_sf"/>
</dbReference>
<dbReference type="PRINTS" id="PR00035">
    <property type="entry name" value="HTHGNTR"/>
</dbReference>
<dbReference type="PANTHER" id="PTHR44846:SF17">
    <property type="entry name" value="GNTR-FAMILY TRANSCRIPTIONAL REGULATOR"/>
    <property type="match status" value="1"/>
</dbReference>
<dbReference type="GO" id="GO:0045892">
    <property type="term" value="P:negative regulation of DNA-templated transcription"/>
    <property type="evidence" value="ECO:0007669"/>
    <property type="project" value="TreeGrafter"/>
</dbReference>
<dbReference type="Proteomes" id="UP000546642">
    <property type="component" value="Unassembled WGS sequence"/>
</dbReference>
<dbReference type="SMART" id="SM00345">
    <property type="entry name" value="HTH_GNTR"/>
    <property type="match status" value="1"/>
</dbReference>
<dbReference type="SUPFAM" id="SSF64288">
    <property type="entry name" value="Chorismate lyase-like"/>
    <property type="match status" value="1"/>
</dbReference>
<protein>
    <submittedName>
        <fullName evidence="5">GntR family transcriptional regulator</fullName>
    </submittedName>
</protein>
<feature type="domain" description="HTH gntR-type" evidence="4">
    <location>
        <begin position="11"/>
        <end position="79"/>
    </location>
</feature>
<evidence type="ECO:0000313" key="6">
    <source>
        <dbReference type="Proteomes" id="UP000546642"/>
    </source>
</evidence>
<dbReference type="Gene3D" id="3.40.1410.10">
    <property type="entry name" value="Chorismate lyase-like"/>
    <property type="match status" value="1"/>
</dbReference>
<dbReference type="Pfam" id="PF07702">
    <property type="entry name" value="UTRA"/>
    <property type="match status" value="1"/>
</dbReference>
<dbReference type="InterPro" id="IPR000524">
    <property type="entry name" value="Tscrpt_reg_HTH_GntR"/>
</dbReference>
<dbReference type="GO" id="GO:0003700">
    <property type="term" value="F:DNA-binding transcription factor activity"/>
    <property type="evidence" value="ECO:0007669"/>
    <property type="project" value="InterPro"/>
</dbReference>
<gene>
    <name evidence="5" type="ORF">HNR23_003383</name>
</gene>
<dbReference type="InterPro" id="IPR050679">
    <property type="entry name" value="Bact_HTH_transcr_reg"/>
</dbReference>
<dbReference type="InterPro" id="IPR036390">
    <property type="entry name" value="WH_DNA-bd_sf"/>
</dbReference>
<sequence length="259" mass="28656">MEKPTMSNGGRPRYLRIAQDLKLQIHRGVLPAGSRVPSESELIRRYGVAQGTVRKAVTELRAVGLVETHHGKGTFVRSRPPVRRKSSDRFRRSHRAAGKAAYLAESDQAGVEAEVRVRFVGSLDAPQDIARRLGLRPGTKVLARRRLYLSDGTPTEEATSYIPWDIAKETPELFAENPGPGGIYARLEERGHHLAEYVEEIAVRIATKEETSALSMGTGSPVMHLVREAVDKSGRIVEVCDTIMSASQFVLEYRISADD</sequence>
<dbReference type="CDD" id="cd07377">
    <property type="entry name" value="WHTH_GntR"/>
    <property type="match status" value="1"/>
</dbReference>